<dbReference type="AlphaFoldDB" id="A0A136Q1A0"/>
<evidence type="ECO:0000313" key="4">
    <source>
        <dbReference type="Proteomes" id="UP000070366"/>
    </source>
</evidence>
<dbReference type="NCBIfam" id="TIGR00090">
    <property type="entry name" value="rsfS_iojap_ybeB"/>
    <property type="match status" value="1"/>
</dbReference>
<accession>A0A136Q1A0</accession>
<keyword evidence="2" id="KW-0963">Cytoplasm</keyword>
<evidence type="ECO:0000256" key="2">
    <source>
        <dbReference type="HAMAP-Rule" id="MF_01477"/>
    </source>
</evidence>
<organism evidence="3 4">
    <name type="scientific">Christensenella minuta</name>
    <dbReference type="NCBI Taxonomy" id="626937"/>
    <lineage>
        <taxon>Bacteria</taxon>
        <taxon>Bacillati</taxon>
        <taxon>Bacillota</taxon>
        <taxon>Clostridia</taxon>
        <taxon>Christensenellales</taxon>
        <taxon>Christensenellaceae</taxon>
        <taxon>Christensenella</taxon>
    </lineage>
</organism>
<dbReference type="HAMAP" id="MF_01477">
    <property type="entry name" value="Iojap_RsfS"/>
    <property type="match status" value="1"/>
</dbReference>
<dbReference type="PANTHER" id="PTHR21043">
    <property type="entry name" value="IOJAP SUPERFAMILY ORTHOLOG"/>
    <property type="match status" value="1"/>
</dbReference>
<dbReference type="PANTHER" id="PTHR21043:SF0">
    <property type="entry name" value="MITOCHONDRIAL ASSEMBLY OF RIBOSOMAL LARGE SUBUNIT PROTEIN 1"/>
    <property type="match status" value="1"/>
</dbReference>
<dbReference type="SUPFAM" id="SSF81301">
    <property type="entry name" value="Nucleotidyltransferase"/>
    <property type="match status" value="1"/>
</dbReference>
<comment type="caution">
    <text evidence="3">The sequence shown here is derived from an EMBL/GenBank/DDBJ whole genome shotgun (WGS) entry which is preliminary data.</text>
</comment>
<proteinExistence type="inferred from homology"/>
<dbReference type="KEGG" id="cmiu:B1H56_00750"/>
<dbReference type="RefSeq" id="WP_066740019.1">
    <property type="nucleotide sequence ID" value="NZ_CABMOF010000007.1"/>
</dbReference>
<reference evidence="3 4" key="1">
    <citation type="submission" date="2016-02" db="EMBL/GenBank/DDBJ databases">
        <authorList>
            <person name="Wen L."/>
            <person name="He K."/>
            <person name="Yang H."/>
        </authorList>
    </citation>
    <scope>NUCLEOTIDE SEQUENCE [LARGE SCALE GENOMIC DNA]</scope>
    <source>
        <strain evidence="3 4">DSM 22607</strain>
    </source>
</reference>
<protein>
    <recommendedName>
        <fullName evidence="2">Ribosomal silencing factor RsfS</fullName>
    </recommendedName>
</protein>
<evidence type="ECO:0000313" key="3">
    <source>
        <dbReference type="EMBL" id="KXK64459.1"/>
    </source>
</evidence>
<keyword evidence="4" id="KW-1185">Reference proteome</keyword>
<sequence length="121" mass="14093">MEISERAKRIAEILDNKKAQDIVILKVADMTIISDYFVVASAPNVSHVQTLAEEVQLKLREEEGASPIRTEGEREGRWVVIDYGDVLVHIFHKEERGFYQLERLWKVEGNFYDYSAEHKEQ</sequence>
<dbReference type="GO" id="GO:0005737">
    <property type="term" value="C:cytoplasm"/>
    <property type="evidence" value="ECO:0007669"/>
    <property type="project" value="UniProtKB-SubCell"/>
</dbReference>
<comment type="subcellular location">
    <subcellularLocation>
        <location evidence="2">Cytoplasm</location>
    </subcellularLocation>
</comment>
<dbReference type="GO" id="GO:0042256">
    <property type="term" value="P:cytosolic ribosome assembly"/>
    <property type="evidence" value="ECO:0007669"/>
    <property type="project" value="UniProtKB-UniRule"/>
</dbReference>
<dbReference type="InterPro" id="IPR004394">
    <property type="entry name" value="Iojap/RsfS/C7orf30"/>
</dbReference>
<dbReference type="Proteomes" id="UP000070366">
    <property type="component" value="Unassembled WGS sequence"/>
</dbReference>
<keyword evidence="2" id="KW-0810">Translation regulation</keyword>
<keyword evidence="2" id="KW-0678">Repressor</keyword>
<dbReference type="GO" id="GO:0043023">
    <property type="term" value="F:ribosomal large subunit binding"/>
    <property type="evidence" value="ECO:0007669"/>
    <property type="project" value="TreeGrafter"/>
</dbReference>
<dbReference type="GO" id="GO:0090071">
    <property type="term" value="P:negative regulation of ribosome biogenesis"/>
    <property type="evidence" value="ECO:0007669"/>
    <property type="project" value="UniProtKB-UniRule"/>
</dbReference>
<gene>
    <name evidence="2" type="primary">rsfS</name>
    <name evidence="3" type="ORF">HMPREF3293_02538</name>
</gene>
<dbReference type="Gene3D" id="3.30.460.10">
    <property type="entry name" value="Beta Polymerase, domain 2"/>
    <property type="match status" value="1"/>
</dbReference>
<comment type="function">
    <text evidence="2">Functions as a ribosomal silencing factor. Interacts with ribosomal protein uL14 (rplN), blocking formation of intersubunit bridge B8. Prevents association of the 30S and 50S ribosomal subunits and the formation of functional ribosomes, thus repressing translation.</text>
</comment>
<comment type="similarity">
    <text evidence="1 2">Belongs to the Iojap/RsfS family.</text>
</comment>
<dbReference type="PATRIC" id="fig|626937.4.peg.2496"/>
<dbReference type="Pfam" id="PF02410">
    <property type="entry name" value="RsfS"/>
    <property type="match status" value="1"/>
</dbReference>
<dbReference type="OrthoDB" id="9793681at2"/>
<dbReference type="STRING" id="626937.HMPREF3293_02538"/>
<dbReference type="GO" id="GO:0017148">
    <property type="term" value="P:negative regulation of translation"/>
    <property type="evidence" value="ECO:0007669"/>
    <property type="project" value="UniProtKB-UniRule"/>
</dbReference>
<dbReference type="EMBL" id="LSZW01000064">
    <property type="protein sequence ID" value="KXK64459.1"/>
    <property type="molecule type" value="Genomic_DNA"/>
</dbReference>
<evidence type="ECO:0000256" key="1">
    <source>
        <dbReference type="ARBA" id="ARBA00010574"/>
    </source>
</evidence>
<name>A0A136Q1A0_9FIRM</name>
<dbReference type="InterPro" id="IPR043519">
    <property type="entry name" value="NT_sf"/>
</dbReference>
<comment type="subunit">
    <text evidence="2">Interacts with ribosomal protein uL14 (rplN).</text>
</comment>